<proteinExistence type="predicted"/>
<organism evidence="2 3">
    <name type="scientific">Sorghum bicolor</name>
    <name type="common">Sorghum</name>
    <name type="synonym">Sorghum vulgare</name>
    <dbReference type="NCBI Taxonomy" id="4558"/>
    <lineage>
        <taxon>Eukaryota</taxon>
        <taxon>Viridiplantae</taxon>
        <taxon>Streptophyta</taxon>
        <taxon>Embryophyta</taxon>
        <taxon>Tracheophyta</taxon>
        <taxon>Spermatophyta</taxon>
        <taxon>Magnoliopsida</taxon>
        <taxon>Liliopsida</taxon>
        <taxon>Poales</taxon>
        <taxon>Poaceae</taxon>
        <taxon>PACMAD clade</taxon>
        <taxon>Panicoideae</taxon>
        <taxon>Andropogonodae</taxon>
        <taxon>Andropogoneae</taxon>
        <taxon>Sorghinae</taxon>
        <taxon>Sorghum</taxon>
    </lineage>
</organism>
<dbReference type="Proteomes" id="UP000000768">
    <property type="component" value="Chromosome 2"/>
</dbReference>
<dbReference type="Gramene" id="OQU89094">
    <property type="protein sequence ID" value="OQU89094"/>
    <property type="gene ID" value="SORBI_3002G145200"/>
</dbReference>
<gene>
    <name evidence="2" type="ORF">SORBI_3002G145200</name>
</gene>
<feature type="compositionally biased region" description="Low complexity" evidence="1">
    <location>
        <begin position="130"/>
        <end position="145"/>
    </location>
</feature>
<dbReference type="AlphaFoldDB" id="A0A1W0W3W2"/>
<feature type="region of interest" description="Disordered" evidence="1">
    <location>
        <begin position="125"/>
        <end position="218"/>
    </location>
</feature>
<evidence type="ECO:0000313" key="3">
    <source>
        <dbReference type="Proteomes" id="UP000000768"/>
    </source>
</evidence>
<evidence type="ECO:0000313" key="2">
    <source>
        <dbReference type="EMBL" id="OQU89094.1"/>
    </source>
</evidence>
<dbReference type="EMBL" id="CM000761">
    <property type="protein sequence ID" value="OQU89094.1"/>
    <property type="molecule type" value="Genomic_DNA"/>
</dbReference>
<accession>A0A1W0W3W2</accession>
<keyword evidence="3" id="KW-1185">Reference proteome</keyword>
<reference evidence="2 3" key="1">
    <citation type="journal article" date="2009" name="Nature">
        <title>The Sorghum bicolor genome and the diversification of grasses.</title>
        <authorList>
            <person name="Paterson A.H."/>
            <person name="Bowers J.E."/>
            <person name="Bruggmann R."/>
            <person name="Dubchak I."/>
            <person name="Grimwood J."/>
            <person name="Gundlach H."/>
            <person name="Haberer G."/>
            <person name="Hellsten U."/>
            <person name="Mitros T."/>
            <person name="Poliakov A."/>
            <person name="Schmutz J."/>
            <person name="Spannagl M."/>
            <person name="Tang H."/>
            <person name="Wang X."/>
            <person name="Wicker T."/>
            <person name="Bharti A.K."/>
            <person name="Chapman J."/>
            <person name="Feltus F.A."/>
            <person name="Gowik U."/>
            <person name="Grigoriev I.V."/>
            <person name="Lyons E."/>
            <person name="Maher C.A."/>
            <person name="Martis M."/>
            <person name="Narechania A."/>
            <person name="Otillar R.P."/>
            <person name="Penning B.W."/>
            <person name="Salamov A.A."/>
            <person name="Wang Y."/>
            <person name="Zhang L."/>
            <person name="Carpita N.C."/>
            <person name="Freeling M."/>
            <person name="Gingle A.R."/>
            <person name="Hash C.T."/>
            <person name="Keller B."/>
            <person name="Klein P."/>
            <person name="Kresovich S."/>
            <person name="McCann M.C."/>
            <person name="Ming R."/>
            <person name="Peterson D.G."/>
            <person name="Mehboob-ur-Rahman"/>
            <person name="Ware D."/>
            <person name="Westhoff P."/>
            <person name="Mayer K.F."/>
            <person name="Messing J."/>
            <person name="Rokhsar D.S."/>
        </authorList>
    </citation>
    <scope>NUCLEOTIDE SEQUENCE [LARGE SCALE GENOMIC DNA]</scope>
    <source>
        <strain evidence="3">cv. BTx623</strain>
    </source>
</reference>
<feature type="compositionally biased region" description="Gly residues" evidence="1">
    <location>
        <begin position="199"/>
        <end position="209"/>
    </location>
</feature>
<sequence length="280" mass="30228">MSWPSDLWFNILKRILVRSRFSCLCLRPKRTAAMVTAANKARRRRSLPLSSPSLSPGIAACLSSPDAASSPRSALLGDSAANLVRDDACVPRRRPPPATVRSMAASVPAPWRWPLPLSASEHRHGELPVSSTCSDPSCSYSTPSSHRVRGRGREPRNRFGDPNRGTGTRWVDVPFMDGSRPSRGSRRTSCPKKFVAPRGSGGVGAGGDGEPSSRSSPALVPPCVTAGAVPPSHPTRIVGPRASLCRSQRSPTQPRAWRMDDYEIIRREEVTGGSCFVTVR</sequence>
<dbReference type="InParanoid" id="A0A1W0W3W2"/>
<dbReference type="eggNOG" id="KOG0987">
    <property type="taxonomic scope" value="Eukaryota"/>
</dbReference>
<protein>
    <submittedName>
        <fullName evidence="2">Uncharacterized protein</fullName>
    </submittedName>
</protein>
<feature type="compositionally biased region" description="Basic and acidic residues" evidence="1">
    <location>
        <begin position="151"/>
        <end position="161"/>
    </location>
</feature>
<reference evidence="3" key="2">
    <citation type="journal article" date="2018" name="Plant J.">
        <title>The Sorghum bicolor reference genome: improved assembly, gene annotations, a transcriptome atlas, and signatures of genome organization.</title>
        <authorList>
            <person name="McCormick R.F."/>
            <person name="Truong S.K."/>
            <person name="Sreedasyam A."/>
            <person name="Jenkins J."/>
            <person name="Shu S."/>
            <person name="Sims D."/>
            <person name="Kennedy M."/>
            <person name="Amirebrahimi M."/>
            <person name="Weers B.D."/>
            <person name="McKinley B."/>
            <person name="Mattison A."/>
            <person name="Morishige D.T."/>
            <person name="Grimwood J."/>
            <person name="Schmutz J."/>
            <person name="Mullet J.E."/>
        </authorList>
    </citation>
    <scope>NUCLEOTIDE SEQUENCE [LARGE SCALE GENOMIC DNA]</scope>
    <source>
        <strain evidence="3">cv. BTx623</strain>
    </source>
</reference>
<name>A0A1W0W3W2_SORBI</name>
<evidence type="ECO:0000256" key="1">
    <source>
        <dbReference type="SAM" id="MobiDB-lite"/>
    </source>
</evidence>